<keyword evidence="2" id="KW-1185">Reference proteome</keyword>
<evidence type="ECO:0000313" key="1">
    <source>
        <dbReference type="EMBL" id="GJU05198.1"/>
    </source>
</evidence>
<protein>
    <submittedName>
        <fullName evidence="1">Uncharacterized protein</fullName>
    </submittedName>
</protein>
<reference evidence="1" key="1">
    <citation type="journal article" date="2022" name="Int. J. Mol. Sci.">
        <title>Draft Genome of Tanacetum Coccineum: Genomic Comparison of Closely Related Tanacetum-Family Plants.</title>
        <authorList>
            <person name="Yamashiro T."/>
            <person name="Shiraishi A."/>
            <person name="Nakayama K."/>
            <person name="Satake H."/>
        </authorList>
    </citation>
    <scope>NUCLEOTIDE SEQUENCE</scope>
</reference>
<dbReference type="EMBL" id="BQNB010021325">
    <property type="protein sequence ID" value="GJU05198.1"/>
    <property type="molecule type" value="Genomic_DNA"/>
</dbReference>
<proteinExistence type="predicted"/>
<evidence type="ECO:0000313" key="2">
    <source>
        <dbReference type="Proteomes" id="UP001151760"/>
    </source>
</evidence>
<organism evidence="1 2">
    <name type="scientific">Tanacetum coccineum</name>
    <dbReference type="NCBI Taxonomy" id="301880"/>
    <lineage>
        <taxon>Eukaryota</taxon>
        <taxon>Viridiplantae</taxon>
        <taxon>Streptophyta</taxon>
        <taxon>Embryophyta</taxon>
        <taxon>Tracheophyta</taxon>
        <taxon>Spermatophyta</taxon>
        <taxon>Magnoliopsida</taxon>
        <taxon>eudicotyledons</taxon>
        <taxon>Gunneridae</taxon>
        <taxon>Pentapetalae</taxon>
        <taxon>asterids</taxon>
        <taxon>campanulids</taxon>
        <taxon>Asterales</taxon>
        <taxon>Asteraceae</taxon>
        <taxon>Asteroideae</taxon>
        <taxon>Anthemideae</taxon>
        <taxon>Anthemidinae</taxon>
        <taxon>Tanacetum</taxon>
    </lineage>
</organism>
<comment type="caution">
    <text evidence="1">The sequence shown here is derived from an EMBL/GenBank/DDBJ whole genome shotgun (WGS) entry which is preliminary data.</text>
</comment>
<reference evidence="1" key="2">
    <citation type="submission" date="2022-01" db="EMBL/GenBank/DDBJ databases">
        <authorList>
            <person name="Yamashiro T."/>
            <person name="Shiraishi A."/>
            <person name="Satake H."/>
            <person name="Nakayama K."/>
        </authorList>
    </citation>
    <scope>NUCLEOTIDE SEQUENCE</scope>
</reference>
<sequence length="332" mass="38734">MNNEKVMPSLPSPEPTVSCFDDLDFFKDFENEFPAIVYNNAQTSKSDLLTEPILNPQHIDKFDLNDETSFSEYDEEEQNILYFNNLFPFNIIHPDDLKSEKDNDDNEIDIIHSLGDCPKFYNPCTILVDFTNMALPPRDQRHQYLRYDGLQYTDADIADFETRLARIYRREVHMVKVFDFRGLPDLMAEGLSARMLMEHRDAQRLGGARHRLIWRQFNLALGLHTTKEMEIVGFNFHGTTPSYTSIRDPILRLCHRLIRCSIVGRIQAPEKVTVTDLFYLRGMDVDLVNIPYLLARYLRLFADGWKSGALISEGQFIARLAEHFRLLTEERL</sequence>
<gene>
    <name evidence="1" type="ORF">Tco_1121628</name>
</gene>
<dbReference type="Proteomes" id="UP001151760">
    <property type="component" value="Unassembled WGS sequence"/>
</dbReference>
<accession>A0ABQ5IY86</accession>
<name>A0ABQ5IY86_9ASTR</name>